<gene>
    <name evidence="1" type="ORF">rCG_55751</name>
</gene>
<dbReference type="EMBL" id="CH473990">
    <property type="protein sequence ID" value="EDL78794.1"/>
    <property type="molecule type" value="Genomic_DNA"/>
</dbReference>
<dbReference type="Proteomes" id="UP000234681">
    <property type="component" value="Chromosome 17"/>
</dbReference>
<organism evidence="1 2">
    <name type="scientific">Rattus norvegicus</name>
    <name type="common">Rat</name>
    <dbReference type="NCBI Taxonomy" id="10116"/>
    <lineage>
        <taxon>Eukaryota</taxon>
        <taxon>Metazoa</taxon>
        <taxon>Chordata</taxon>
        <taxon>Craniata</taxon>
        <taxon>Vertebrata</taxon>
        <taxon>Euteleostomi</taxon>
        <taxon>Mammalia</taxon>
        <taxon>Eutheria</taxon>
        <taxon>Euarchontoglires</taxon>
        <taxon>Glires</taxon>
        <taxon>Rodentia</taxon>
        <taxon>Myomorpha</taxon>
        <taxon>Muroidea</taxon>
        <taxon>Muridae</taxon>
        <taxon>Murinae</taxon>
        <taxon>Rattus</taxon>
    </lineage>
</organism>
<sequence>MRTNQEPPA</sequence>
<protein>
    <submittedName>
        <fullName evidence="1">RCG55751</fullName>
    </submittedName>
</protein>
<reference evidence="2" key="1">
    <citation type="submission" date="2005-09" db="EMBL/GenBank/DDBJ databases">
        <authorList>
            <person name="Mural R.J."/>
            <person name="Li P.W."/>
            <person name="Adams M.D."/>
            <person name="Amanatides P.G."/>
            <person name="Baden-Tillson H."/>
            <person name="Barnstead M."/>
            <person name="Chin S.H."/>
            <person name="Dew I."/>
            <person name="Evans C.A."/>
            <person name="Ferriera S."/>
            <person name="Flanigan M."/>
            <person name="Fosler C."/>
            <person name="Glodek A."/>
            <person name="Gu Z."/>
            <person name="Holt R.A."/>
            <person name="Jennings D."/>
            <person name="Kraft C.L."/>
            <person name="Lu F."/>
            <person name="Nguyen T."/>
            <person name="Nusskern D.R."/>
            <person name="Pfannkoch C.M."/>
            <person name="Sitter C."/>
            <person name="Sutton G.G."/>
            <person name="Venter J.C."/>
            <person name="Wang Z."/>
            <person name="Woodage T."/>
            <person name="Zheng X.H."/>
            <person name="Zhong F."/>
        </authorList>
    </citation>
    <scope>NUCLEOTIDE SEQUENCE [LARGE SCALE GENOMIC DNA]</scope>
    <source>
        <strain>BN</strain>
        <strain evidence="2">Sprague-Dawley</strain>
    </source>
</reference>
<evidence type="ECO:0000313" key="1">
    <source>
        <dbReference type="EMBL" id="EDL78794.1"/>
    </source>
</evidence>
<proteinExistence type="predicted"/>
<evidence type="ECO:0000313" key="2">
    <source>
        <dbReference type="Proteomes" id="UP000234681"/>
    </source>
</evidence>
<accession>A6JMB7</accession>
<name>A6JMB7_RAT</name>